<dbReference type="EMBL" id="JAIWYP010000003">
    <property type="protein sequence ID" value="KAH3857943.1"/>
    <property type="molecule type" value="Genomic_DNA"/>
</dbReference>
<organism evidence="3 4">
    <name type="scientific">Dreissena polymorpha</name>
    <name type="common">Zebra mussel</name>
    <name type="synonym">Mytilus polymorpha</name>
    <dbReference type="NCBI Taxonomy" id="45954"/>
    <lineage>
        <taxon>Eukaryota</taxon>
        <taxon>Metazoa</taxon>
        <taxon>Spiralia</taxon>
        <taxon>Lophotrochozoa</taxon>
        <taxon>Mollusca</taxon>
        <taxon>Bivalvia</taxon>
        <taxon>Autobranchia</taxon>
        <taxon>Heteroconchia</taxon>
        <taxon>Euheterodonta</taxon>
        <taxon>Imparidentia</taxon>
        <taxon>Neoheterodontei</taxon>
        <taxon>Myida</taxon>
        <taxon>Dreissenoidea</taxon>
        <taxon>Dreissenidae</taxon>
        <taxon>Dreissena</taxon>
    </lineage>
</organism>
<gene>
    <name evidence="3" type="ORF">DPMN_100561</name>
</gene>
<sequence length="84" mass="8825">MLKDVGKTHPDEERRVNEEATPRDPRIGPATKIELDVVNPKQHIGLFGAVTFGIGSMIGSGIFISPKASLALAGSQGMSIIPGT</sequence>
<proteinExistence type="predicted"/>
<name>A0A9D4LHS5_DREPO</name>
<evidence type="ECO:0000256" key="1">
    <source>
        <dbReference type="SAM" id="MobiDB-lite"/>
    </source>
</evidence>
<dbReference type="Proteomes" id="UP000828390">
    <property type="component" value="Unassembled WGS sequence"/>
</dbReference>
<keyword evidence="2" id="KW-0812">Transmembrane</keyword>
<comment type="caution">
    <text evidence="3">The sequence shown here is derived from an EMBL/GenBank/DDBJ whole genome shotgun (WGS) entry which is preliminary data.</text>
</comment>
<keyword evidence="2" id="KW-1133">Transmembrane helix</keyword>
<reference evidence="3" key="1">
    <citation type="journal article" date="2019" name="bioRxiv">
        <title>The Genome of the Zebra Mussel, Dreissena polymorpha: A Resource for Invasive Species Research.</title>
        <authorList>
            <person name="McCartney M.A."/>
            <person name="Auch B."/>
            <person name="Kono T."/>
            <person name="Mallez S."/>
            <person name="Zhang Y."/>
            <person name="Obille A."/>
            <person name="Becker A."/>
            <person name="Abrahante J.E."/>
            <person name="Garbe J."/>
            <person name="Badalamenti J.P."/>
            <person name="Herman A."/>
            <person name="Mangelson H."/>
            <person name="Liachko I."/>
            <person name="Sullivan S."/>
            <person name="Sone E.D."/>
            <person name="Koren S."/>
            <person name="Silverstein K.A.T."/>
            <person name="Beckman K.B."/>
            <person name="Gohl D.M."/>
        </authorList>
    </citation>
    <scope>NUCLEOTIDE SEQUENCE</scope>
    <source>
        <strain evidence="3">Duluth1</strain>
        <tissue evidence="3">Whole animal</tissue>
    </source>
</reference>
<keyword evidence="4" id="KW-1185">Reference proteome</keyword>
<reference evidence="3" key="2">
    <citation type="submission" date="2020-11" db="EMBL/GenBank/DDBJ databases">
        <authorList>
            <person name="McCartney M.A."/>
            <person name="Auch B."/>
            <person name="Kono T."/>
            <person name="Mallez S."/>
            <person name="Becker A."/>
            <person name="Gohl D.M."/>
            <person name="Silverstein K.A.T."/>
            <person name="Koren S."/>
            <person name="Bechman K.B."/>
            <person name="Herman A."/>
            <person name="Abrahante J.E."/>
            <person name="Garbe J."/>
        </authorList>
    </citation>
    <scope>NUCLEOTIDE SEQUENCE</scope>
    <source>
        <strain evidence="3">Duluth1</strain>
        <tissue evidence="3">Whole animal</tissue>
    </source>
</reference>
<accession>A0A9D4LHS5</accession>
<feature type="compositionally biased region" description="Basic and acidic residues" evidence="1">
    <location>
        <begin position="1"/>
        <end position="26"/>
    </location>
</feature>
<dbReference type="AlphaFoldDB" id="A0A9D4LHS5"/>
<feature type="region of interest" description="Disordered" evidence="1">
    <location>
        <begin position="1"/>
        <end position="28"/>
    </location>
</feature>
<feature type="transmembrane region" description="Helical" evidence="2">
    <location>
        <begin position="44"/>
        <end position="64"/>
    </location>
</feature>
<evidence type="ECO:0000313" key="4">
    <source>
        <dbReference type="Proteomes" id="UP000828390"/>
    </source>
</evidence>
<protein>
    <submittedName>
        <fullName evidence="3">Uncharacterized protein</fullName>
    </submittedName>
</protein>
<keyword evidence="2" id="KW-0472">Membrane</keyword>
<evidence type="ECO:0000256" key="2">
    <source>
        <dbReference type="SAM" id="Phobius"/>
    </source>
</evidence>
<dbReference type="Gene3D" id="1.20.1740.10">
    <property type="entry name" value="Amino acid/polyamine transporter I"/>
    <property type="match status" value="1"/>
</dbReference>
<evidence type="ECO:0000313" key="3">
    <source>
        <dbReference type="EMBL" id="KAH3857943.1"/>
    </source>
</evidence>